<dbReference type="Proteomes" id="UP000183952">
    <property type="component" value="Unassembled WGS sequence"/>
</dbReference>
<evidence type="ECO:0000259" key="3">
    <source>
        <dbReference type="Pfam" id="PF13529"/>
    </source>
</evidence>
<dbReference type="Gene3D" id="3.90.70.10">
    <property type="entry name" value="Cysteine proteinases"/>
    <property type="match status" value="1"/>
</dbReference>
<evidence type="ECO:0000256" key="1">
    <source>
        <dbReference type="SAM" id="MobiDB-lite"/>
    </source>
</evidence>
<dbReference type="InterPro" id="IPR039564">
    <property type="entry name" value="Peptidase_C39-like"/>
</dbReference>
<dbReference type="STRING" id="1121331.SAMN02745248_02144"/>
<evidence type="ECO:0000313" key="5">
    <source>
        <dbReference type="Proteomes" id="UP000183952"/>
    </source>
</evidence>
<reference evidence="4 5" key="1">
    <citation type="submission" date="2016-11" db="EMBL/GenBank/DDBJ databases">
        <authorList>
            <person name="Jaros S."/>
            <person name="Januszkiewicz K."/>
            <person name="Wedrychowicz H."/>
        </authorList>
    </citation>
    <scope>NUCLEOTIDE SEQUENCE [LARGE SCALE GENOMIC DNA]</scope>
    <source>
        <strain evidence="4 5">DSM 3090</strain>
    </source>
</reference>
<feature type="region of interest" description="Disordered" evidence="1">
    <location>
        <begin position="1"/>
        <end position="52"/>
    </location>
</feature>
<sequence>MKRDKKIRNVSTKNNNNNSKNKSNKDNKNNKNNKDNKENNKKNNNNKNELIKESNYKIKKIDYKKSSDIYLIKQSGEKKKSKLKKWIKAMVAVVGATGSLMFCTYFYKGHFAGNNEQVQIKEDHTQSGDKRDEIQNNISGNGIKENSDSLQSNASNYVKCEVGEPKKRTDEEVYSELKKMSNNDEKVKKIYDEKEKYPVALLSSLVNNPEMINFVSGYLSRGAVEASSYETHDIEKKNSLILQWDKRWGYKPYGNSIIAVSGCAPTCLSMVINSMSDYVVTPDEMAKFSENNGFYIKGVGTDWKLMTKAVIGYGIKGKEMSFSEQNMKVELDSGNVLIATMSPGDFTAEGHFVVIHGYGKDGFYINDPNCVYRSKKPWSYEKLSTQINNMWSYSKMKW</sequence>
<feature type="compositionally biased region" description="Basic and acidic residues" evidence="1">
    <location>
        <begin position="122"/>
        <end position="134"/>
    </location>
</feature>
<keyword evidence="2" id="KW-0812">Transmembrane</keyword>
<gene>
    <name evidence="4" type="ORF">SAMN02745248_02144</name>
</gene>
<feature type="domain" description="Peptidase C39-like" evidence="3">
    <location>
        <begin position="242"/>
        <end position="369"/>
    </location>
</feature>
<dbReference type="RefSeq" id="WP_084672226.1">
    <property type="nucleotide sequence ID" value="NZ_FRAD01000019.1"/>
</dbReference>
<name>A0A1M6QXP1_9CLOT</name>
<keyword evidence="5" id="KW-1185">Reference proteome</keyword>
<evidence type="ECO:0000313" key="4">
    <source>
        <dbReference type="EMBL" id="SHK24837.1"/>
    </source>
</evidence>
<feature type="transmembrane region" description="Helical" evidence="2">
    <location>
        <begin position="86"/>
        <end position="107"/>
    </location>
</feature>
<proteinExistence type="predicted"/>
<protein>
    <submittedName>
        <fullName evidence="4">Peptidase_C39 like family protein</fullName>
    </submittedName>
</protein>
<keyword evidence="2" id="KW-0472">Membrane</keyword>
<dbReference type="AlphaFoldDB" id="A0A1M6QXP1"/>
<dbReference type="Pfam" id="PF13529">
    <property type="entry name" value="Peptidase_C39_2"/>
    <property type="match status" value="1"/>
</dbReference>
<dbReference type="EMBL" id="FRAD01000019">
    <property type="protein sequence ID" value="SHK24837.1"/>
    <property type="molecule type" value="Genomic_DNA"/>
</dbReference>
<organism evidence="4 5">
    <name type="scientific">Hathewaya proteolytica DSM 3090</name>
    <dbReference type="NCBI Taxonomy" id="1121331"/>
    <lineage>
        <taxon>Bacteria</taxon>
        <taxon>Bacillati</taxon>
        <taxon>Bacillota</taxon>
        <taxon>Clostridia</taxon>
        <taxon>Eubacteriales</taxon>
        <taxon>Clostridiaceae</taxon>
        <taxon>Hathewaya</taxon>
    </lineage>
</organism>
<feature type="compositionally biased region" description="Basic and acidic residues" evidence="1">
    <location>
        <begin position="23"/>
        <end position="41"/>
    </location>
</feature>
<feature type="region of interest" description="Disordered" evidence="1">
    <location>
        <begin position="122"/>
        <end position="149"/>
    </location>
</feature>
<accession>A0A1M6QXP1</accession>
<evidence type="ECO:0000256" key="2">
    <source>
        <dbReference type="SAM" id="Phobius"/>
    </source>
</evidence>
<keyword evidence="2" id="KW-1133">Transmembrane helix</keyword>